<feature type="compositionally biased region" description="Basic and acidic residues" evidence="1">
    <location>
        <begin position="617"/>
        <end position="626"/>
    </location>
</feature>
<accession>A0ABY7DB07</accession>
<feature type="domain" description="RAWUL" evidence="2">
    <location>
        <begin position="121"/>
        <end position="185"/>
    </location>
</feature>
<dbReference type="InterPro" id="IPR013083">
    <property type="entry name" value="Znf_RING/FYVE/PHD"/>
</dbReference>
<feature type="compositionally biased region" description="Low complexity" evidence="1">
    <location>
        <begin position="662"/>
        <end position="680"/>
    </location>
</feature>
<feature type="compositionally biased region" description="Low complexity" evidence="1">
    <location>
        <begin position="1122"/>
        <end position="1140"/>
    </location>
</feature>
<dbReference type="Gene3D" id="3.30.40.10">
    <property type="entry name" value="Zinc/RING finger domain, C3HC4 (zinc finger)"/>
    <property type="match status" value="1"/>
</dbReference>
<feature type="region of interest" description="Disordered" evidence="1">
    <location>
        <begin position="703"/>
        <end position="839"/>
    </location>
</feature>
<protein>
    <submittedName>
        <fullName evidence="3">BMI1B-like protein</fullName>
    </submittedName>
</protein>
<evidence type="ECO:0000256" key="1">
    <source>
        <dbReference type="SAM" id="MobiDB-lite"/>
    </source>
</evidence>
<feature type="region of interest" description="Disordered" evidence="1">
    <location>
        <begin position="929"/>
        <end position="982"/>
    </location>
</feature>
<feature type="region of interest" description="Disordered" evidence="1">
    <location>
        <begin position="463"/>
        <end position="511"/>
    </location>
</feature>
<name>A0ABY7DB07_MYAAR</name>
<feature type="compositionally biased region" description="Low complexity" evidence="1">
    <location>
        <begin position="780"/>
        <end position="790"/>
    </location>
</feature>
<feature type="compositionally biased region" description="Polar residues" evidence="1">
    <location>
        <begin position="1355"/>
        <end position="1365"/>
    </location>
</feature>
<dbReference type="Pfam" id="PF16207">
    <property type="entry name" value="RAWUL"/>
    <property type="match status" value="1"/>
</dbReference>
<dbReference type="CDD" id="cd17082">
    <property type="entry name" value="RAWUL_PCGF2_like"/>
    <property type="match status" value="1"/>
</dbReference>
<keyword evidence="4" id="KW-1185">Reference proteome</keyword>
<dbReference type="PANTHER" id="PTHR10825:SF29">
    <property type="entry name" value="POLYCOMB GROUP RING FINGER PROTEIN 1"/>
    <property type="match status" value="1"/>
</dbReference>
<feature type="non-terminal residue" evidence="3">
    <location>
        <position position="1413"/>
    </location>
</feature>
<evidence type="ECO:0000313" key="3">
    <source>
        <dbReference type="EMBL" id="WAQ94241.1"/>
    </source>
</evidence>
<feature type="region of interest" description="Disordered" evidence="1">
    <location>
        <begin position="1034"/>
        <end position="1170"/>
    </location>
</feature>
<dbReference type="InterPro" id="IPR032443">
    <property type="entry name" value="RAWUL"/>
</dbReference>
<feature type="compositionally biased region" description="Basic and acidic residues" evidence="1">
    <location>
        <begin position="1379"/>
        <end position="1391"/>
    </location>
</feature>
<feature type="region of interest" description="Disordered" evidence="1">
    <location>
        <begin position="595"/>
        <end position="634"/>
    </location>
</feature>
<feature type="region of interest" description="Disordered" evidence="1">
    <location>
        <begin position="1350"/>
        <end position="1413"/>
    </location>
</feature>
<reference evidence="3" key="1">
    <citation type="submission" date="2022-11" db="EMBL/GenBank/DDBJ databases">
        <title>Centuries of genome instability and evolution in soft-shell clam transmissible cancer (bioRxiv).</title>
        <authorList>
            <person name="Hart S.F.M."/>
            <person name="Yonemitsu M.A."/>
            <person name="Giersch R.M."/>
            <person name="Beal B.F."/>
            <person name="Arriagada G."/>
            <person name="Davis B.W."/>
            <person name="Ostrander E.A."/>
            <person name="Goff S.P."/>
            <person name="Metzger M.J."/>
        </authorList>
    </citation>
    <scope>NUCLEOTIDE SEQUENCE</scope>
    <source>
        <strain evidence="3">MELC-2E11</strain>
        <tissue evidence="3">Siphon/mantle</tissue>
    </source>
</reference>
<organism evidence="3 4">
    <name type="scientific">Mya arenaria</name>
    <name type="common">Soft-shell clam</name>
    <dbReference type="NCBI Taxonomy" id="6604"/>
    <lineage>
        <taxon>Eukaryota</taxon>
        <taxon>Metazoa</taxon>
        <taxon>Spiralia</taxon>
        <taxon>Lophotrochozoa</taxon>
        <taxon>Mollusca</taxon>
        <taxon>Bivalvia</taxon>
        <taxon>Autobranchia</taxon>
        <taxon>Heteroconchia</taxon>
        <taxon>Euheterodonta</taxon>
        <taxon>Imparidentia</taxon>
        <taxon>Neoheterodontei</taxon>
        <taxon>Myida</taxon>
        <taxon>Myoidea</taxon>
        <taxon>Myidae</taxon>
        <taxon>Mya</taxon>
    </lineage>
</organism>
<feature type="compositionally biased region" description="Polar residues" evidence="1">
    <location>
        <begin position="1034"/>
        <end position="1043"/>
    </location>
</feature>
<feature type="region of interest" description="Disordered" evidence="1">
    <location>
        <begin position="385"/>
        <end position="437"/>
    </location>
</feature>
<dbReference type="Proteomes" id="UP001164746">
    <property type="component" value="Chromosome 1"/>
</dbReference>
<feature type="compositionally biased region" description="Polar residues" evidence="1">
    <location>
        <begin position="387"/>
        <end position="399"/>
    </location>
</feature>
<feature type="compositionally biased region" description="Basic and acidic residues" evidence="1">
    <location>
        <begin position="400"/>
        <end position="423"/>
    </location>
</feature>
<feature type="compositionally biased region" description="Basic residues" evidence="1">
    <location>
        <begin position="818"/>
        <end position="831"/>
    </location>
</feature>
<gene>
    <name evidence="3" type="ORF">MAR_006712</name>
</gene>
<feature type="compositionally biased region" description="Basic and acidic residues" evidence="1">
    <location>
        <begin position="1044"/>
        <end position="1054"/>
    </location>
</feature>
<feature type="compositionally biased region" description="Basic and acidic residues" evidence="1">
    <location>
        <begin position="947"/>
        <end position="982"/>
    </location>
</feature>
<feature type="compositionally biased region" description="Basic residues" evidence="1">
    <location>
        <begin position="791"/>
        <end position="804"/>
    </location>
</feature>
<feature type="compositionally biased region" description="Polar residues" evidence="1">
    <location>
        <begin position="463"/>
        <end position="475"/>
    </location>
</feature>
<feature type="compositionally biased region" description="Polar residues" evidence="1">
    <location>
        <begin position="1055"/>
        <end position="1099"/>
    </location>
</feature>
<sequence>CKTCIVGYLEASKHCPVCDNLVHKTKPHLRLRPDHTLQDIVYKLVPGLFQDEMRKRRDFYKEEIETGRVGEHGIPEERERIVYSADEQFSLVLELSSDGNPPLHVGGRSSKHLRLEAADRRYLLCPGNFSVGHLKKFIRMKFNLHDKYQVEFFHTDEGLLDHYTLVDIAYIYSWRRKGPLRLYYSVFTNPAKRFKPDPDDVIEPVTMDTETNDVTNTSDLKTETSGYFSDEEKLHDSLDKSVLNTSDESKADSVLDGDGMDIDNDDIVLESTDKLSAKAEKEKLEFKSKFPETEGKGETKLEKCETTNDDKPVEKCKPVNEPVQEQSIEELKVSSHKLSMEFEDDDSCSEHELCIAESENSTSEFDSQEDVQTCFKSYDIFDKKPITENNQVSDSSVSNTKEKKTDTKEATAKCEKVKEKPEMVEASTDTVPCTSDDKVMTSVPARLETKSKCCYTNQDISEPVVSSTQNTQGCQTEPPDQDIDTLDIPHSSESDLNRPLSPGHKHKVDVSCETDNLVVDRQKRSKDNVTVYVSTDTEANTCEKKRRLVDSATDIYDFPKSEMETHKKSKYSSKFSHLSNDISKRKLLSVDCSVGELQTSSSNKRKSVDTDLYSTETKTRKPESKTTKRSVSYSGQINAQKTAYSAQPLSPTKITVKFTQQPKSPKSPSKSTCPKSPSRSETTGFQSQYQSFVMELPEKTYRFEGEDQPPVSVLSKPLKVYPGASSKSSGTSNGASSKSIGTSTATSSKSSGTFTGASKSCGTFTGTSKSSSETLTVNIPQSQALPSSQKKSQKSAKPRGRPPKVKGEGSLEPPLPKEKKHKSRSHSPKRKVNIDSAKSDNTFILQKLNKCSPKYSTDSQKVNKAYSWINKIDNASGLKSNVTSDSKPKDKKRSEVEQPPPDLRIPKQILYFSNGQYTLTTVSNVNALKQSSPISPPPKTVFTSEVLQKEQDRLSSKSKDDKDALKDSNENTNTTKDKPMMPELRLMDVKVTEKLDDLKIDKLKTETAECDLKVIPTTVQLDTIQIDIPTDMSQVKSDTNVTKDCTKPREEVKTKQVSPKSQVSQTPSTNVLQMDLTKQQISPTSSNQTSPKSQISPRTDANDNKITKALATSSGDHYVPNSSAFATSPSAASMSSTSSMQEAKESKAKKPSTADVKKPMASSPAPPLPEYRHQSPFFTSLSGAKLGNHHRHTTHLNIPNLASHFSGAHHLYQQGRFTDRLGAPLYGSFSMNDKSVSATIASKLEEARRLEAQALSAHCSFMTPFPDPYLRLMHSHLVSSLPPPPHLTHKSSYAESSKSLSFSDHATHGASSMSQIAARQSTKPAYTNSSKGKGKNIDNVISAITKMRTKKETQEQVNGIDLSTKTTRKEESVGVNAESNDKEMIDNKDEQTESVASKQAKVTHIGNGENSVN</sequence>
<dbReference type="EMBL" id="CP111012">
    <property type="protein sequence ID" value="WAQ94241.1"/>
    <property type="molecule type" value="Genomic_DNA"/>
</dbReference>
<dbReference type="Gene3D" id="3.10.20.90">
    <property type="entry name" value="Phosphatidylinositol 3-kinase Catalytic Subunit, Chain A, domain 1"/>
    <property type="match status" value="1"/>
</dbReference>
<feature type="region of interest" description="Disordered" evidence="1">
    <location>
        <begin position="1304"/>
        <end position="1336"/>
    </location>
</feature>
<feature type="compositionally biased region" description="Basic and acidic residues" evidence="1">
    <location>
        <begin position="296"/>
        <end position="318"/>
    </location>
</feature>
<evidence type="ECO:0000259" key="2">
    <source>
        <dbReference type="Pfam" id="PF16207"/>
    </source>
</evidence>
<feature type="compositionally biased region" description="Polar residues" evidence="1">
    <location>
        <begin position="761"/>
        <end position="779"/>
    </location>
</feature>
<feature type="compositionally biased region" description="Basic and acidic residues" evidence="1">
    <location>
        <begin position="886"/>
        <end position="896"/>
    </location>
</feature>
<feature type="compositionally biased region" description="Polar residues" evidence="1">
    <location>
        <begin position="1309"/>
        <end position="1331"/>
    </location>
</feature>
<feature type="region of interest" description="Disordered" evidence="1">
    <location>
        <begin position="296"/>
        <end position="326"/>
    </location>
</feature>
<feature type="region of interest" description="Disordered" evidence="1">
    <location>
        <begin position="658"/>
        <end position="687"/>
    </location>
</feature>
<proteinExistence type="predicted"/>
<dbReference type="PANTHER" id="PTHR10825">
    <property type="entry name" value="RING FINGER DOMAIN-CONTAINING, POLYCOMB GROUP COMPONENT"/>
    <property type="match status" value="1"/>
</dbReference>
<feature type="region of interest" description="Disordered" evidence="1">
    <location>
        <begin position="873"/>
        <end position="906"/>
    </location>
</feature>
<feature type="compositionally biased region" description="Low complexity" evidence="1">
    <location>
        <begin position="723"/>
        <end position="760"/>
    </location>
</feature>
<evidence type="ECO:0000313" key="4">
    <source>
        <dbReference type="Proteomes" id="UP001164746"/>
    </source>
</evidence>